<proteinExistence type="predicted"/>
<dbReference type="AlphaFoldDB" id="E4Q2T9"/>
<gene>
    <name evidence="1" type="ordered locus">Calow_1408</name>
</gene>
<protein>
    <submittedName>
        <fullName evidence="1">Uncharacterized protein</fullName>
    </submittedName>
</protein>
<dbReference type="STRING" id="632518.Calow_1408"/>
<organism evidence="1 2">
    <name type="scientific">Caldicellulosiruptor owensensis (strain ATCC 700167 / DSM 13100 / OL)</name>
    <dbReference type="NCBI Taxonomy" id="632518"/>
    <lineage>
        <taxon>Bacteria</taxon>
        <taxon>Bacillati</taxon>
        <taxon>Bacillota</taxon>
        <taxon>Bacillota incertae sedis</taxon>
        <taxon>Caldicellulosiruptorales</taxon>
        <taxon>Caldicellulosiruptoraceae</taxon>
        <taxon>Caldicellulosiruptor</taxon>
    </lineage>
</organism>
<evidence type="ECO:0000313" key="2">
    <source>
        <dbReference type="Proteomes" id="UP000006889"/>
    </source>
</evidence>
<name>E4Q2T9_CALOW</name>
<keyword evidence="2" id="KW-1185">Reference proteome</keyword>
<evidence type="ECO:0000313" key="1">
    <source>
        <dbReference type="EMBL" id="ADQ04957.1"/>
    </source>
</evidence>
<dbReference type="HOGENOM" id="CLU_3267099_0_0_9"/>
<dbReference type="RefSeq" id="WP_013412319.1">
    <property type="nucleotide sequence ID" value="NC_014657.1"/>
</dbReference>
<accession>E4Q2T9</accession>
<dbReference type="Proteomes" id="UP000006889">
    <property type="component" value="Chromosome"/>
</dbReference>
<reference key="1">
    <citation type="submission" date="2010-09" db="EMBL/GenBank/DDBJ databases">
        <title>Complete sequence of Caldicellulosiruptor owensensis OL.</title>
        <authorList>
            <consortium name="US DOE Joint Genome Institute"/>
            <person name="Lucas S."/>
            <person name="Copeland A."/>
            <person name="Lapidus A."/>
            <person name="Cheng J.-F."/>
            <person name="Bruce D."/>
            <person name="Goodwin L."/>
            <person name="Pitluck S."/>
            <person name="Davenport K."/>
            <person name="Detter J.C."/>
            <person name="Han C."/>
            <person name="Tapia R."/>
            <person name="Land M."/>
            <person name="Hauser L."/>
            <person name="Chang Y.-J."/>
            <person name="Jeffries C."/>
            <person name="Kyrpides N."/>
            <person name="Ivanova N."/>
            <person name="Mikhailova N."/>
            <person name="Blumer-Schuette S.E."/>
            <person name="Kelly R.M."/>
            <person name="Woyke T."/>
        </authorList>
    </citation>
    <scope>NUCLEOTIDE SEQUENCE</scope>
    <source>
        <strain>OL</strain>
    </source>
</reference>
<dbReference type="EMBL" id="CP002216">
    <property type="protein sequence ID" value="ADQ04957.1"/>
    <property type="molecule type" value="Genomic_DNA"/>
</dbReference>
<sequence length="41" mass="4935">MYIIKAKTSQDSDEVKKYLSYKNFLVAEDDILPFIYEMVRE</sequence>
<reference evidence="1 2" key="2">
    <citation type="journal article" date="2011" name="J. Bacteriol.">
        <title>Complete genome sequences for the anaerobic, extremely thermophilic plant biomass-degrading bacteria Caldicellulosiruptor hydrothermalis, Caldicellulosiruptor kristjanssonii, Caldicellulosiruptor kronotskyensis, Caldicellulosiruptor owensenis, and Caldicellulosiruptor lactoaceticus.</title>
        <authorList>
            <person name="Blumer-Schuette S.E."/>
            <person name="Ozdemir I."/>
            <person name="Mistry D."/>
            <person name="Lucas S."/>
            <person name="Lapidus A."/>
            <person name="Cheng J.F."/>
            <person name="Goodwin L.A."/>
            <person name="Pitluck S."/>
            <person name="Land M.L."/>
            <person name="Hauser L.J."/>
            <person name="Woyke T."/>
            <person name="Mikhailova N."/>
            <person name="Pati A."/>
            <person name="Kyrpides N.C."/>
            <person name="Ivanova N."/>
            <person name="Detter J.C."/>
            <person name="Walston-Davenport K."/>
            <person name="Han S."/>
            <person name="Adams M.W."/>
            <person name="Kelly R.M."/>
        </authorList>
    </citation>
    <scope>NUCLEOTIDE SEQUENCE [LARGE SCALE GENOMIC DNA]</scope>
    <source>
        <strain evidence="2">ATCC 700167 / DSM 13100 / OL</strain>
    </source>
</reference>
<dbReference type="KEGG" id="cow:Calow_1408"/>